<feature type="domain" description="Carbohydrate kinase FGGY C-terminal" evidence="12">
    <location>
        <begin position="259"/>
        <end position="453"/>
    </location>
</feature>
<dbReference type="PANTHER" id="PTHR43095:SF5">
    <property type="entry name" value="XYLULOSE KINASE"/>
    <property type="match status" value="1"/>
</dbReference>
<gene>
    <name evidence="8 10 13" type="primary">xylB</name>
    <name evidence="13" type="ORF">DWZ11_10445</name>
</gene>
<name>A0A411ZJN6_9FIRM</name>
<dbReference type="InterPro" id="IPR000577">
    <property type="entry name" value="Carb_kinase_FGGY"/>
</dbReference>
<dbReference type="EMBL" id="QRST01000028">
    <property type="protein sequence ID" value="RGQ03030.1"/>
    <property type="molecule type" value="Genomic_DNA"/>
</dbReference>
<dbReference type="Pfam" id="PF02782">
    <property type="entry name" value="FGGY_C"/>
    <property type="match status" value="1"/>
</dbReference>
<dbReference type="PROSITE" id="PS00933">
    <property type="entry name" value="FGGY_KINASES_1"/>
    <property type="match status" value="1"/>
</dbReference>
<dbReference type="AlphaFoldDB" id="A0A411ZJN6"/>
<evidence type="ECO:0000256" key="8">
    <source>
        <dbReference type="HAMAP-Rule" id="MF_02220"/>
    </source>
</evidence>
<evidence type="ECO:0000259" key="12">
    <source>
        <dbReference type="Pfam" id="PF02782"/>
    </source>
</evidence>
<dbReference type="Gene3D" id="3.30.420.40">
    <property type="match status" value="2"/>
</dbReference>
<accession>A0A411ZJN6</accession>
<dbReference type="EC" id="2.7.1.17" evidence="8 10"/>
<proteinExistence type="inferred from homology"/>
<evidence type="ECO:0000256" key="7">
    <source>
        <dbReference type="ARBA" id="ARBA00023277"/>
    </source>
</evidence>
<comment type="similarity">
    <text evidence="1 8 9">Belongs to the FGGY kinase family.</text>
</comment>
<evidence type="ECO:0000313" key="13">
    <source>
        <dbReference type="EMBL" id="RGQ03030.1"/>
    </source>
</evidence>
<dbReference type="PROSITE" id="PS00445">
    <property type="entry name" value="FGGY_KINASES_2"/>
    <property type="match status" value="1"/>
</dbReference>
<dbReference type="GO" id="GO:0005998">
    <property type="term" value="P:xylulose catabolic process"/>
    <property type="evidence" value="ECO:0007669"/>
    <property type="project" value="UniProtKB-UniRule"/>
</dbReference>
<keyword evidence="4 8" id="KW-0547">Nucleotide-binding</keyword>
<feature type="binding site" evidence="8">
    <location>
        <begin position="82"/>
        <end position="83"/>
    </location>
    <ligand>
        <name>substrate</name>
    </ligand>
</feature>
<reference evidence="13 14" key="1">
    <citation type="submission" date="2018-08" db="EMBL/GenBank/DDBJ databases">
        <title>A genome reference for cultivated species of the human gut microbiota.</title>
        <authorList>
            <person name="Zou Y."/>
            <person name="Xue W."/>
            <person name="Luo G."/>
        </authorList>
    </citation>
    <scope>NUCLEOTIDE SEQUENCE [LARGE SCALE GENOMIC DNA]</scope>
    <source>
        <strain evidence="13 14">AF29-2</strain>
    </source>
</reference>
<dbReference type="InterPro" id="IPR018485">
    <property type="entry name" value="FGGY_C"/>
</dbReference>
<evidence type="ECO:0000259" key="11">
    <source>
        <dbReference type="Pfam" id="PF00370"/>
    </source>
</evidence>
<comment type="caution">
    <text evidence="13">The sequence shown here is derived from an EMBL/GenBank/DDBJ whole genome shotgun (WGS) entry which is preliminary data.</text>
</comment>
<evidence type="ECO:0000256" key="5">
    <source>
        <dbReference type="ARBA" id="ARBA00022777"/>
    </source>
</evidence>
<sequence length="508" mass="55791">MMKYLLGLDIGTSATKTVLFDETMKVIASASEEYPMYQPQNGWAEQNPKDWYNASLHTIQEVLAKSKINPEDVKGVGLSGQMHGLVMLDENNEVIRPSIIWCDQRTVKECEEITAKVGAERLIEITANPALTGFTASKILWVRNNEPENYARCKHILLPKDYVRFCMTGEYATEVSDASGMQLLDIPKRQWSDEILEKLDIDKNLLAKVYESPEVTGHINDEFAKLSGLSTDTVVVGGAGDNAAAAIGTGIVKDGKAFTTIGTSGVVFAHTDKLSIDPKGRVHTFCCAVPGCWHVMGVTLAAGLSLKWFRDNIADNYKVKAEELGKDPYVLMNEAVAKIPCGSDRLMYLPYLMGERTPHLDPNCRGVFFGLSAIHTKENMMRAVMEGVAYSLSDCYDILKEMGVTVDEMMACGGGGKSPVWRQMLADMFECEVKTLTSEEGPALGVAILAGVGAGIFKDVVSACDEFIKTGTNCSPIKEESEYYKQGHALYKKVYAQLKGCYQDLAKL</sequence>
<dbReference type="HAMAP" id="MF_02220">
    <property type="entry name" value="XylB"/>
    <property type="match status" value="1"/>
</dbReference>
<dbReference type="GO" id="GO:0042732">
    <property type="term" value="P:D-xylose metabolic process"/>
    <property type="evidence" value="ECO:0007669"/>
    <property type="project" value="UniProtKB-KW"/>
</dbReference>
<evidence type="ECO:0000256" key="10">
    <source>
        <dbReference type="RuleBase" id="RU364073"/>
    </source>
</evidence>
<dbReference type="InterPro" id="IPR018484">
    <property type="entry name" value="FGGY_N"/>
</dbReference>
<dbReference type="SUPFAM" id="SSF53067">
    <property type="entry name" value="Actin-like ATPase domain"/>
    <property type="match status" value="2"/>
</dbReference>
<dbReference type="PANTHER" id="PTHR43095">
    <property type="entry name" value="SUGAR KINASE"/>
    <property type="match status" value="1"/>
</dbReference>
<evidence type="ECO:0000313" key="14">
    <source>
        <dbReference type="Proteomes" id="UP000284662"/>
    </source>
</evidence>
<feature type="domain" description="Carbohydrate kinase FGGY N-terminal" evidence="11">
    <location>
        <begin position="4"/>
        <end position="248"/>
    </location>
</feature>
<evidence type="ECO:0000256" key="3">
    <source>
        <dbReference type="ARBA" id="ARBA00022679"/>
    </source>
</evidence>
<evidence type="ECO:0000256" key="1">
    <source>
        <dbReference type="ARBA" id="ARBA00009156"/>
    </source>
</evidence>
<dbReference type="RefSeq" id="WP_117977050.1">
    <property type="nucleotide sequence ID" value="NZ_QRST01000028.1"/>
</dbReference>
<dbReference type="Pfam" id="PF00370">
    <property type="entry name" value="FGGY_N"/>
    <property type="match status" value="1"/>
</dbReference>
<dbReference type="InterPro" id="IPR006000">
    <property type="entry name" value="Xylulokinase"/>
</dbReference>
<evidence type="ECO:0000256" key="6">
    <source>
        <dbReference type="ARBA" id="ARBA00022840"/>
    </source>
</evidence>
<dbReference type="InterPro" id="IPR018483">
    <property type="entry name" value="Carb_kinase_FGGY_CS"/>
</dbReference>
<feature type="active site" description="Proton acceptor" evidence="8">
    <location>
        <position position="241"/>
    </location>
</feature>
<dbReference type="InterPro" id="IPR043129">
    <property type="entry name" value="ATPase_NBD"/>
</dbReference>
<evidence type="ECO:0000256" key="4">
    <source>
        <dbReference type="ARBA" id="ARBA00022741"/>
    </source>
</evidence>
<dbReference type="InterPro" id="IPR050406">
    <property type="entry name" value="FGGY_Carb_Kinase"/>
</dbReference>
<comment type="catalytic activity">
    <reaction evidence="8 10">
        <text>D-xylulose + ATP = D-xylulose 5-phosphate + ADP + H(+)</text>
        <dbReference type="Rhea" id="RHEA:10964"/>
        <dbReference type="ChEBI" id="CHEBI:15378"/>
        <dbReference type="ChEBI" id="CHEBI:17140"/>
        <dbReference type="ChEBI" id="CHEBI:30616"/>
        <dbReference type="ChEBI" id="CHEBI:57737"/>
        <dbReference type="ChEBI" id="CHEBI:456216"/>
        <dbReference type="EC" id="2.7.1.17"/>
    </reaction>
</comment>
<feature type="site" description="Important for activity" evidence="8">
    <location>
        <position position="9"/>
    </location>
</feature>
<keyword evidence="2 8" id="KW-0859">Xylose metabolism</keyword>
<dbReference type="CDD" id="cd07808">
    <property type="entry name" value="ASKHA_NBD_FGGY_EcXK-like"/>
    <property type="match status" value="1"/>
</dbReference>
<organism evidence="13 14">
    <name type="scientific">Megamonas rupellensis</name>
    <dbReference type="NCBI Taxonomy" id="491921"/>
    <lineage>
        <taxon>Bacteria</taxon>
        <taxon>Bacillati</taxon>
        <taxon>Bacillota</taxon>
        <taxon>Negativicutes</taxon>
        <taxon>Selenomonadales</taxon>
        <taxon>Selenomonadaceae</taxon>
        <taxon>Megamonas</taxon>
    </lineage>
</organism>
<protein>
    <recommendedName>
        <fullName evidence="8 10">Xylulose kinase</fullName>
        <shortName evidence="8 10">Xylulokinase</shortName>
        <ecNumber evidence="8 10">2.7.1.17</ecNumber>
    </recommendedName>
</protein>
<dbReference type="GO" id="GO:0004856">
    <property type="term" value="F:D-xylulokinase activity"/>
    <property type="evidence" value="ECO:0007669"/>
    <property type="project" value="UniProtKB-UniRule"/>
</dbReference>
<dbReference type="Proteomes" id="UP000284662">
    <property type="component" value="Unassembled WGS sequence"/>
</dbReference>
<keyword evidence="3 8" id="KW-0808">Transferase</keyword>
<comment type="function">
    <text evidence="8">Catalyzes the phosphorylation of D-xylulose to D-xylulose 5-phosphate.</text>
</comment>
<dbReference type="PIRSF" id="PIRSF000538">
    <property type="entry name" value="GlpK"/>
    <property type="match status" value="1"/>
</dbReference>
<keyword evidence="7 8" id="KW-0119">Carbohydrate metabolism</keyword>
<dbReference type="NCBIfam" id="TIGR01312">
    <property type="entry name" value="XylB"/>
    <property type="match status" value="1"/>
</dbReference>
<keyword evidence="5 8" id="KW-0418">Kinase</keyword>
<evidence type="ECO:0000256" key="2">
    <source>
        <dbReference type="ARBA" id="ARBA00022629"/>
    </source>
</evidence>
<keyword evidence="6 8" id="KW-0067">ATP-binding</keyword>
<dbReference type="GO" id="GO:0005524">
    <property type="term" value="F:ATP binding"/>
    <property type="evidence" value="ECO:0007669"/>
    <property type="project" value="UniProtKB-UniRule"/>
</dbReference>
<evidence type="ECO:0000256" key="9">
    <source>
        <dbReference type="RuleBase" id="RU003733"/>
    </source>
</evidence>